<sequence length="46" mass="5624">MDEQCFYCDQAIEEKYHHGVFVMQNEHVEKPLCQDCYKEWLEGIKE</sequence>
<reference evidence="1 2" key="1">
    <citation type="submission" date="2024-09" db="EMBL/GenBank/DDBJ databases">
        <authorList>
            <person name="Sun Q."/>
            <person name="Mori K."/>
        </authorList>
    </citation>
    <scope>NUCLEOTIDE SEQUENCE [LARGE SCALE GENOMIC DNA]</scope>
    <source>
        <strain evidence="1 2">JCM 11201</strain>
    </source>
</reference>
<protein>
    <recommendedName>
        <fullName evidence="3">TRASH domain-containing protein</fullName>
    </recommendedName>
</protein>
<proteinExistence type="predicted"/>
<dbReference type="Proteomes" id="UP001589609">
    <property type="component" value="Unassembled WGS sequence"/>
</dbReference>
<evidence type="ECO:0000313" key="1">
    <source>
        <dbReference type="EMBL" id="MFB9759574.1"/>
    </source>
</evidence>
<name>A0ABV5WG24_9BACI</name>
<dbReference type="RefSeq" id="WP_379949882.1">
    <property type="nucleotide sequence ID" value="NZ_JBHMAF010000073.1"/>
</dbReference>
<dbReference type="EMBL" id="JBHMAF010000073">
    <property type="protein sequence ID" value="MFB9759574.1"/>
    <property type="molecule type" value="Genomic_DNA"/>
</dbReference>
<keyword evidence="2" id="KW-1185">Reference proteome</keyword>
<organism evidence="1 2">
    <name type="scientific">Ectobacillus funiculus</name>
    <dbReference type="NCBI Taxonomy" id="137993"/>
    <lineage>
        <taxon>Bacteria</taxon>
        <taxon>Bacillati</taxon>
        <taxon>Bacillota</taxon>
        <taxon>Bacilli</taxon>
        <taxon>Bacillales</taxon>
        <taxon>Bacillaceae</taxon>
        <taxon>Ectobacillus</taxon>
    </lineage>
</organism>
<evidence type="ECO:0008006" key="3">
    <source>
        <dbReference type="Google" id="ProtNLM"/>
    </source>
</evidence>
<accession>A0ABV5WG24</accession>
<evidence type="ECO:0000313" key="2">
    <source>
        <dbReference type="Proteomes" id="UP001589609"/>
    </source>
</evidence>
<gene>
    <name evidence="1" type="ORF">ACFFMS_14185</name>
</gene>
<comment type="caution">
    <text evidence="1">The sequence shown here is derived from an EMBL/GenBank/DDBJ whole genome shotgun (WGS) entry which is preliminary data.</text>
</comment>